<feature type="binding site" evidence="7">
    <location>
        <position position="146"/>
    </location>
    <ligand>
        <name>a 1,2-diacyl-sn-glycero-3-phospho-(1'-sn-glycerol)</name>
        <dbReference type="ChEBI" id="CHEBI:64716"/>
    </ligand>
</feature>
<protein>
    <recommendedName>
        <fullName evidence="7">Phosphatidylglycerol--prolipoprotein diacylglyceryl transferase</fullName>
        <ecNumber evidence="7">2.5.1.145</ecNumber>
    </recommendedName>
</protein>
<gene>
    <name evidence="7" type="primary">lgt</name>
    <name evidence="8" type="ORF">EQU50_00320</name>
</gene>
<dbReference type="GO" id="GO:0005886">
    <property type="term" value="C:plasma membrane"/>
    <property type="evidence" value="ECO:0007669"/>
    <property type="project" value="UniProtKB-SubCell"/>
</dbReference>
<keyword evidence="8" id="KW-0449">Lipoprotein</keyword>
<dbReference type="InterPro" id="IPR001640">
    <property type="entry name" value="Lgt"/>
</dbReference>
<reference evidence="8 9" key="1">
    <citation type="submission" date="2018-10" db="EMBL/GenBank/DDBJ databases">
        <title>An updated phylogeny of the Alphaproteobacteria reveals that the parasitic Rickettsiales and Holosporales have independent origins.</title>
        <authorList>
            <person name="Munoz-Gomez S.A."/>
            <person name="Hess S."/>
            <person name="Burger G."/>
            <person name="Lang B.F."/>
            <person name="Susko E."/>
            <person name="Slamovits C.H."/>
            <person name="Roger A.J."/>
        </authorList>
    </citation>
    <scope>NUCLEOTIDE SEQUENCE [LARGE SCALE GENOMIC DNA]</scope>
    <source>
        <strain evidence="8">HOLO01</strain>
    </source>
</reference>
<feature type="transmembrane region" description="Helical" evidence="7">
    <location>
        <begin position="59"/>
        <end position="83"/>
    </location>
</feature>
<evidence type="ECO:0000256" key="5">
    <source>
        <dbReference type="ARBA" id="ARBA00022989"/>
    </source>
</evidence>
<dbReference type="NCBIfam" id="TIGR00544">
    <property type="entry name" value="lgt"/>
    <property type="match status" value="1"/>
</dbReference>
<feature type="transmembrane region" description="Helical" evidence="7">
    <location>
        <begin position="235"/>
        <end position="261"/>
    </location>
</feature>
<evidence type="ECO:0000256" key="3">
    <source>
        <dbReference type="ARBA" id="ARBA00022679"/>
    </source>
</evidence>
<dbReference type="AlphaFoldDB" id="A0A4V2E024"/>
<dbReference type="GO" id="GO:0042158">
    <property type="term" value="P:lipoprotein biosynthetic process"/>
    <property type="evidence" value="ECO:0007669"/>
    <property type="project" value="UniProtKB-UniRule"/>
</dbReference>
<evidence type="ECO:0000313" key="8">
    <source>
        <dbReference type="EMBL" id="RZI47067.1"/>
    </source>
</evidence>
<keyword evidence="4 7" id="KW-0812">Transmembrane</keyword>
<feature type="transmembrane region" description="Helical" evidence="7">
    <location>
        <begin position="127"/>
        <end position="147"/>
    </location>
</feature>
<comment type="similarity">
    <text evidence="1 7">Belongs to the Lgt family.</text>
</comment>
<evidence type="ECO:0000256" key="1">
    <source>
        <dbReference type="ARBA" id="ARBA00007150"/>
    </source>
</evidence>
<comment type="catalytic activity">
    <reaction evidence="7">
        <text>L-cysteinyl-[prolipoprotein] + a 1,2-diacyl-sn-glycero-3-phospho-(1'-sn-glycerol) = an S-1,2-diacyl-sn-glyceryl-L-cysteinyl-[prolipoprotein] + sn-glycerol 1-phosphate + H(+)</text>
        <dbReference type="Rhea" id="RHEA:56712"/>
        <dbReference type="Rhea" id="RHEA-COMP:14679"/>
        <dbReference type="Rhea" id="RHEA-COMP:14680"/>
        <dbReference type="ChEBI" id="CHEBI:15378"/>
        <dbReference type="ChEBI" id="CHEBI:29950"/>
        <dbReference type="ChEBI" id="CHEBI:57685"/>
        <dbReference type="ChEBI" id="CHEBI:64716"/>
        <dbReference type="ChEBI" id="CHEBI:140658"/>
        <dbReference type="EC" id="2.5.1.145"/>
    </reaction>
</comment>
<feature type="transmembrane region" description="Helical" evidence="7">
    <location>
        <begin position="103"/>
        <end position="120"/>
    </location>
</feature>
<evidence type="ECO:0000256" key="4">
    <source>
        <dbReference type="ARBA" id="ARBA00022692"/>
    </source>
</evidence>
<keyword evidence="2 7" id="KW-1003">Cell membrane</keyword>
<accession>A0A4V2E024</accession>
<evidence type="ECO:0000313" key="9">
    <source>
        <dbReference type="Proteomes" id="UP000293550"/>
    </source>
</evidence>
<evidence type="ECO:0000256" key="7">
    <source>
        <dbReference type="HAMAP-Rule" id="MF_01147"/>
    </source>
</evidence>
<keyword evidence="5 7" id="KW-1133">Transmembrane helix</keyword>
<dbReference type="OrthoDB" id="871140at2"/>
<dbReference type="PANTHER" id="PTHR30589">
    <property type="entry name" value="PROLIPOPROTEIN DIACYLGLYCERYL TRANSFERASE"/>
    <property type="match status" value="1"/>
</dbReference>
<comment type="subcellular location">
    <subcellularLocation>
        <location evidence="7">Cell membrane</location>
        <topology evidence="7">Multi-pass membrane protein</topology>
    </subcellularLocation>
</comment>
<dbReference type="GO" id="GO:0008961">
    <property type="term" value="F:phosphatidylglycerol-prolipoprotein diacylglyceryl transferase activity"/>
    <property type="evidence" value="ECO:0007669"/>
    <property type="project" value="UniProtKB-UniRule"/>
</dbReference>
<dbReference type="PANTHER" id="PTHR30589:SF0">
    <property type="entry name" value="PHOSPHATIDYLGLYCEROL--PROLIPOPROTEIN DIACYLGLYCERYL TRANSFERASE"/>
    <property type="match status" value="1"/>
</dbReference>
<keyword evidence="6 7" id="KW-0472">Membrane</keyword>
<dbReference type="HAMAP" id="MF_01147">
    <property type="entry name" value="Lgt"/>
    <property type="match status" value="1"/>
</dbReference>
<keyword evidence="9" id="KW-1185">Reference proteome</keyword>
<evidence type="ECO:0000256" key="6">
    <source>
        <dbReference type="ARBA" id="ARBA00023136"/>
    </source>
</evidence>
<dbReference type="UniPathway" id="UPA00664"/>
<dbReference type="EC" id="2.5.1.145" evidence="7"/>
<organism evidence="8 9">
    <name type="scientific">Candidatus Finniella inopinata</name>
    <dbReference type="NCBI Taxonomy" id="1696036"/>
    <lineage>
        <taxon>Bacteria</taxon>
        <taxon>Pseudomonadati</taxon>
        <taxon>Pseudomonadota</taxon>
        <taxon>Alphaproteobacteria</taxon>
        <taxon>Holosporales</taxon>
        <taxon>Candidatus Paracaedibacteraceae</taxon>
        <taxon>Candidatus Finniella</taxon>
    </lineage>
</organism>
<feature type="transmembrane region" description="Helical" evidence="7">
    <location>
        <begin position="26"/>
        <end position="47"/>
    </location>
</feature>
<comment type="pathway">
    <text evidence="7">Protein modification; lipoprotein biosynthesis (diacylglyceryl transfer).</text>
</comment>
<keyword evidence="3 7" id="KW-0808">Transferase</keyword>
<dbReference type="EMBL" id="SCFB01000001">
    <property type="protein sequence ID" value="RZI47067.1"/>
    <property type="molecule type" value="Genomic_DNA"/>
</dbReference>
<dbReference type="Proteomes" id="UP000293550">
    <property type="component" value="Unassembled WGS sequence"/>
</dbReference>
<comment type="caution">
    <text evidence="8">The sequence shown here is derived from an EMBL/GenBank/DDBJ whole genome shotgun (WGS) entry which is preliminary data.</text>
</comment>
<proteinExistence type="inferred from homology"/>
<dbReference type="Pfam" id="PF01790">
    <property type="entry name" value="LGT"/>
    <property type="match status" value="1"/>
</dbReference>
<sequence length="268" mass="29914">MVRSRMLVLPFPNFDPVLVQMGPLKIHWYGLAYAAGIVLGWKYALYLAKRYVPTILPQYLDGFVTWIVVGIVVGGRFGHILFYDLSHYISHPVEILMTWKGGMSFHGGLAGAVIAAFIYCRRLRIPLFVFGDILTSACTIGLGLGRITNFINAELYGITTDLPWGVVFPNAGAMPRHPSQLYEAFGEGALLWIVLHQAWKIPGLRSQPGRITGLFFMGYGIVRFLVEYVREPEIIYAVAGCAITQGQVLSLPLIALGAWWLRRQAKKN</sequence>
<evidence type="ECO:0000256" key="2">
    <source>
        <dbReference type="ARBA" id="ARBA00022475"/>
    </source>
</evidence>
<comment type="function">
    <text evidence="7">Catalyzes the transfer of the diacylglyceryl group from phosphatidylglycerol to the sulfhydryl group of the N-terminal cysteine of a prolipoprotein, the first step in the formation of mature lipoproteins.</text>
</comment>
<name>A0A4V2E024_9PROT</name>